<protein>
    <submittedName>
        <fullName evidence="1">Uncharacterized protein</fullName>
    </submittedName>
</protein>
<comment type="caution">
    <text evidence="1">The sequence shown here is derived from an EMBL/GenBank/DDBJ whole genome shotgun (WGS) entry which is preliminary data.</text>
</comment>
<name>A0ACC4DAW3_PURLI</name>
<evidence type="ECO:0000313" key="1">
    <source>
        <dbReference type="EMBL" id="KAL3952601.1"/>
    </source>
</evidence>
<dbReference type="Proteomes" id="UP001638806">
    <property type="component" value="Unassembled WGS sequence"/>
</dbReference>
<organism evidence="1 2">
    <name type="scientific">Purpureocillium lilacinum</name>
    <name type="common">Paecilomyces lilacinus</name>
    <dbReference type="NCBI Taxonomy" id="33203"/>
    <lineage>
        <taxon>Eukaryota</taxon>
        <taxon>Fungi</taxon>
        <taxon>Dikarya</taxon>
        <taxon>Ascomycota</taxon>
        <taxon>Pezizomycotina</taxon>
        <taxon>Sordariomycetes</taxon>
        <taxon>Hypocreomycetidae</taxon>
        <taxon>Hypocreales</taxon>
        <taxon>Ophiocordycipitaceae</taxon>
        <taxon>Purpureocillium</taxon>
    </lineage>
</organism>
<sequence length="103" mass="11059">MEPRLGSRPRVSPQARPRARESSHCHGDATNNASILAAPPHDSDRQSWRARSPSKHGRNGITGPTACESPHATSDKRPDAPHAHAHFAAMSMSPKTSSPNGRL</sequence>
<keyword evidence="2" id="KW-1185">Reference proteome</keyword>
<evidence type="ECO:0000313" key="2">
    <source>
        <dbReference type="Proteomes" id="UP001638806"/>
    </source>
</evidence>
<proteinExistence type="predicted"/>
<accession>A0ACC4DAW3</accession>
<gene>
    <name evidence="1" type="ORF">ACCO45_012544</name>
</gene>
<reference evidence="1" key="1">
    <citation type="submission" date="2024-12" db="EMBL/GenBank/DDBJ databases">
        <title>Comparative genomics and development of molecular markers within Purpureocillium lilacinum and among Purpureocillium species.</title>
        <authorList>
            <person name="Yeh Z.-Y."/>
            <person name="Ni N.-T."/>
            <person name="Lo P.-H."/>
            <person name="Mushyakhwo K."/>
            <person name="Lin C.-F."/>
            <person name="Nai Y.-S."/>
        </authorList>
    </citation>
    <scope>NUCLEOTIDE SEQUENCE</scope>
    <source>
        <strain evidence="1">NCHU-NPUST-175</strain>
    </source>
</reference>
<dbReference type="EMBL" id="JBGNUJ010000012">
    <property type="protein sequence ID" value="KAL3952601.1"/>
    <property type="molecule type" value="Genomic_DNA"/>
</dbReference>